<dbReference type="SMART" id="SM00739">
    <property type="entry name" value="KOW"/>
    <property type="match status" value="4"/>
</dbReference>
<feature type="region of interest" description="Disordered" evidence="1">
    <location>
        <begin position="1058"/>
        <end position="1082"/>
    </location>
</feature>
<dbReference type="Proteomes" id="UP001498398">
    <property type="component" value="Unassembled WGS sequence"/>
</dbReference>
<evidence type="ECO:0000313" key="3">
    <source>
        <dbReference type="EMBL" id="KAK7434704.1"/>
    </source>
</evidence>
<feature type="compositionally biased region" description="Polar residues" evidence="1">
    <location>
        <begin position="421"/>
        <end position="436"/>
    </location>
</feature>
<dbReference type="PANTHER" id="PTHR11125:SF7">
    <property type="entry name" value="TRANSCRIPTION ELONGATION FACTOR SPT5"/>
    <property type="match status" value="1"/>
</dbReference>
<sequence length="1082" mass="121905">MANPFIDDQACQDDEEYDKEASSYGDESGTGGSYGSDEEDREYDGGWTMLHQEQWMNEDDVPSDGLEFAGFVDYLEQRYVNRYNNENNSSPILLQTSDDELDTFTLHQSLLSEMCQSFWKIRCIAGEEIMLVADILQHEHERMTSSSFTTSSVSRLRSSDDLTRNTCRSPVKDAIECIHLFAQSPTLTVDAVVDNLCNILGQTPLSQQWRNAVDVAITEPDEDTTAGLSRFHALVPSLLALEADVSQATEPVSVTAKATPANHSYSVIPPEDEYRVLSAFVAPTVAGNVYLEARLGKNPQSTDIVEFLRGHSAVVKTGHLGRGRTKRQVWIEPISVTDIAQLLSAVPPQSQLQPHTWVRVTKGTYTDDVGLVLRRESGLAQQRLVVLLVPRLPPPPAAPSPPERPAHPKHPLVRDNDTSTKQHPLPASSTEDSNPPSHKRKRTRERYPRTLFDPSTSQWRCERLDEERYRARKEEFDHGLLVGRLSYNAVSRVDITIDDITRRLFKQSNHPRLKTIHFPASSNWRFFVNDRVEVIQSAPLTISHILQPGLAQNETYLKDGIIHSVEQNRCLVQFHEYTELNAQDTEVWVNNINLRKMFRIGDAVLVVSGESEGRFGLVVTSYGDEIVIANTVNQQVDTFYVDPNVCRLTTARQQADMPWINRHVTICRGRYNQYTGVVVDVLPPQPNFTMLDVSIPRLMAIVRLRHDDVVDTCSNKTLQEAHPLDDRQTNFRQASWGLSFAPNLRSVPIDAHTNQVLRSEDSLSHQPEQPWIGVQVMVVKGPDKHRGTLKSVERNHRVPSGLRVSVELNYMSAEHGAVPVKYFEYEAVRDPTTGLPLHIRYPLRGRAQYWEPLVRVKAVSVPNPKTLNRSLPQPGSSTPPWNDSGFFDPFQTPGAGSSSSGSLGIAHWILDPRLDGKEFFVCWKPADGDGFAKVIAKPDCIHRRVLLTHGVEKWYVPPQEIHDLALPIKPTTNKDPLVVIRGEHTGKHIRHIFYAYADGETEPRITAAVYSDWGTSNEKLVEIEGEEGESAEIQVRAEDCARAAYDLNKSRFKEQIAALRTKARTSDKGKTPRRPYQRKTRG</sequence>
<feature type="compositionally biased region" description="Polar residues" evidence="1">
    <location>
        <begin position="865"/>
        <end position="881"/>
    </location>
</feature>
<dbReference type="InterPro" id="IPR039659">
    <property type="entry name" value="SPT5"/>
</dbReference>
<protein>
    <recommendedName>
        <fullName evidence="2">KOW domain-containing protein</fullName>
    </recommendedName>
</protein>
<dbReference type="InterPro" id="IPR008991">
    <property type="entry name" value="Translation_prot_SH3-like_sf"/>
</dbReference>
<reference evidence="3 4" key="1">
    <citation type="submission" date="2024-01" db="EMBL/GenBank/DDBJ databases">
        <title>A draft genome for the cacao thread blight pathogen Marasmiellus scandens.</title>
        <authorList>
            <person name="Baruah I.K."/>
            <person name="Leung J."/>
            <person name="Bukari Y."/>
            <person name="Amoako-Attah I."/>
            <person name="Meinhardt L.W."/>
            <person name="Bailey B.A."/>
            <person name="Cohen S.P."/>
        </authorList>
    </citation>
    <scope>NUCLEOTIDE SEQUENCE [LARGE SCALE GENOMIC DNA]</scope>
    <source>
        <strain evidence="3 4">GH-19</strain>
    </source>
</reference>
<dbReference type="SUPFAM" id="SSF50104">
    <property type="entry name" value="Translation proteins SH3-like domain"/>
    <property type="match status" value="1"/>
</dbReference>
<feature type="domain" description="KOW" evidence="2">
    <location>
        <begin position="351"/>
        <end position="378"/>
    </location>
</feature>
<evidence type="ECO:0000256" key="1">
    <source>
        <dbReference type="SAM" id="MobiDB-lite"/>
    </source>
</evidence>
<name>A0ABR1IML2_9AGAR</name>
<evidence type="ECO:0000259" key="2">
    <source>
        <dbReference type="SMART" id="SM00739"/>
    </source>
</evidence>
<feature type="domain" description="KOW" evidence="2">
    <location>
        <begin position="769"/>
        <end position="795"/>
    </location>
</feature>
<dbReference type="PANTHER" id="PTHR11125">
    <property type="entry name" value="SUPPRESSOR OF TY 5"/>
    <property type="match status" value="1"/>
</dbReference>
<feature type="region of interest" description="Disordered" evidence="1">
    <location>
        <begin position="865"/>
        <end position="889"/>
    </location>
</feature>
<proteinExistence type="predicted"/>
<keyword evidence="4" id="KW-1185">Reference proteome</keyword>
<comment type="caution">
    <text evidence="3">The sequence shown here is derived from an EMBL/GenBank/DDBJ whole genome shotgun (WGS) entry which is preliminary data.</text>
</comment>
<feature type="compositionally biased region" description="Basic residues" evidence="1">
    <location>
        <begin position="1071"/>
        <end position="1082"/>
    </location>
</feature>
<dbReference type="InterPro" id="IPR005824">
    <property type="entry name" value="KOW"/>
</dbReference>
<dbReference type="EMBL" id="JBANRG010000118">
    <property type="protein sequence ID" value="KAK7434704.1"/>
    <property type="molecule type" value="Genomic_DNA"/>
</dbReference>
<feature type="domain" description="KOW" evidence="2">
    <location>
        <begin position="657"/>
        <end position="684"/>
    </location>
</feature>
<feature type="region of interest" description="Disordered" evidence="1">
    <location>
        <begin position="1"/>
        <end position="43"/>
    </location>
</feature>
<feature type="domain" description="KOW" evidence="2">
    <location>
        <begin position="597"/>
        <end position="624"/>
    </location>
</feature>
<accession>A0ABR1IML2</accession>
<evidence type="ECO:0000313" key="4">
    <source>
        <dbReference type="Proteomes" id="UP001498398"/>
    </source>
</evidence>
<organism evidence="3 4">
    <name type="scientific">Marasmiellus scandens</name>
    <dbReference type="NCBI Taxonomy" id="2682957"/>
    <lineage>
        <taxon>Eukaryota</taxon>
        <taxon>Fungi</taxon>
        <taxon>Dikarya</taxon>
        <taxon>Basidiomycota</taxon>
        <taxon>Agaricomycotina</taxon>
        <taxon>Agaricomycetes</taxon>
        <taxon>Agaricomycetidae</taxon>
        <taxon>Agaricales</taxon>
        <taxon>Marasmiineae</taxon>
        <taxon>Omphalotaceae</taxon>
        <taxon>Marasmiellus</taxon>
    </lineage>
</organism>
<gene>
    <name evidence="3" type="ORF">VKT23_020068</name>
</gene>
<feature type="region of interest" description="Disordered" evidence="1">
    <location>
        <begin position="395"/>
        <end position="449"/>
    </location>
</feature>